<protein>
    <submittedName>
        <fullName evidence="1">Uncharacterized protein</fullName>
    </submittedName>
</protein>
<proteinExistence type="predicted"/>
<dbReference type="AlphaFoldDB" id="A0A8A4THF0"/>
<organism evidence="1 2">
    <name type="scientific">Sulfidibacter corallicola</name>
    <dbReference type="NCBI Taxonomy" id="2818388"/>
    <lineage>
        <taxon>Bacteria</taxon>
        <taxon>Pseudomonadati</taxon>
        <taxon>Acidobacteriota</taxon>
        <taxon>Holophagae</taxon>
        <taxon>Acanthopleuribacterales</taxon>
        <taxon>Acanthopleuribacteraceae</taxon>
        <taxon>Sulfidibacter</taxon>
    </lineage>
</organism>
<dbReference type="EMBL" id="CP071793">
    <property type="protein sequence ID" value="QTD48602.1"/>
    <property type="molecule type" value="Genomic_DNA"/>
</dbReference>
<evidence type="ECO:0000313" key="2">
    <source>
        <dbReference type="Proteomes" id="UP000663929"/>
    </source>
</evidence>
<dbReference type="Proteomes" id="UP000663929">
    <property type="component" value="Chromosome"/>
</dbReference>
<gene>
    <name evidence="1" type="ORF">J3U87_23730</name>
</gene>
<sequence length="66" mass="7487">MTYATKLLTPPHQLSDLSETLTLIYEPSTRGLDQIALAAVVQFKSINKSRRAKFMEDLTALLERYS</sequence>
<dbReference type="RefSeq" id="WP_237378255.1">
    <property type="nucleotide sequence ID" value="NZ_CP071793.1"/>
</dbReference>
<evidence type="ECO:0000313" key="1">
    <source>
        <dbReference type="EMBL" id="QTD48602.1"/>
    </source>
</evidence>
<accession>A0A8A4THF0</accession>
<dbReference type="KEGG" id="scor:J3U87_23730"/>
<keyword evidence="2" id="KW-1185">Reference proteome</keyword>
<reference evidence="1" key="1">
    <citation type="submission" date="2021-03" db="EMBL/GenBank/DDBJ databases">
        <title>Acanthopleuribacteraceae sp. M133.</title>
        <authorList>
            <person name="Wang G."/>
        </authorList>
    </citation>
    <scope>NUCLEOTIDE SEQUENCE</scope>
    <source>
        <strain evidence="1">M133</strain>
    </source>
</reference>
<name>A0A8A4THF0_SULCO</name>